<dbReference type="OrthoDB" id="31183at2759"/>
<dbReference type="GO" id="GO:0030515">
    <property type="term" value="F:snoRNA binding"/>
    <property type="evidence" value="ECO:0007669"/>
    <property type="project" value="TreeGrafter"/>
</dbReference>
<dbReference type="InterPro" id="IPR016024">
    <property type="entry name" value="ARM-type_fold"/>
</dbReference>
<organism evidence="3 4">
    <name type="scientific">Xylaria multiplex</name>
    <dbReference type="NCBI Taxonomy" id="323545"/>
    <lineage>
        <taxon>Eukaryota</taxon>
        <taxon>Fungi</taxon>
        <taxon>Dikarya</taxon>
        <taxon>Ascomycota</taxon>
        <taxon>Pezizomycotina</taxon>
        <taxon>Sordariomycetes</taxon>
        <taxon>Xylariomycetidae</taxon>
        <taxon>Xylariales</taxon>
        <taxon>Xylariaceae</taxon>
        <taxon>Xylaria</taxon>
    </lineage>
</organism>
<dbReference type="GO" id="GO:0034455">
    <property type="term" value="C:t-UTP complex"/>
    <property type="evidence" value="ECO:0007669"/>
    <property type="project" value="TreeGrafter"/>
</dbReference>
<sequence>MATALSAQLAKIAANSKTTLDVKAQKAAHSKSLLFEPRVATSQTFQTLYGICREGFDELCQLDSRFVPFGTSIFNEQSQDEDRTQMTAAENAELDKRVDSFLHLAGARLRLMPTIKAIEWLIRRFRIHEYNTTTLLSTFLPYHTIPAFVTLLSILPSSLPQVYKFLDPYAKSLTSPPRAVLVHRAIHHSDLLTTLSTYTLDTCHAQQHYPALISFWAGIMTEAVNGMLDRMRSGRRAIQKDNDHSLFQLIGPIIRDALVMSKVPGLQVACYMVITVYVAKGDLDDGTISALMEQLVAGWSADSLRPGLICLSVLAQYRSAKQMSAKVTRALLKVQNLPELLADIGKEHDLGKLANGLCLALIDRIFKKGDSRGLSLIESLLLASVLSQKQAGVIFKSLILAAYKVDDQVDENGEIRKDLASTIIRLVQAESDVRDIFNQAINDTQVDLDELEMSLDIQIRQRLLPAPLSTNVEMEESTDIQTQTETFGAAVERVSKLQTQAIGSCLRSKSLDIFGDLCSVYLSGVAADSIDFFDNIPPLHREQANNESFYLSFLMRIWCGPYPTLARAGALDMAKNRLKQNDCSGVDYQAIFPYGIAALNDPSRKVRRAAADLIAVLGNFYTDTATPTHKWGQETLYDKVEALEWMSLDTCQKFVRMILLPSLEECVLNADYIVEITNSALNSGSKKRERSI</sequence>
<dbReference type="Pfam" id="PF12397">
    <property type="entry name" value="U3snoRNP10"/>
    <property type="match status" value="1"/>
</dbReference>
<gene>
    <name evidence="3" type="ORF">GQX73_g6932</name>
</gene>
<proteinExistence type="inferred from homology"/>
<protein>
    <recommendedName>
        <fullName evidence="1">U3 small nucleolar RNA-associated protein 10</fullName>
    </recommendedName>
</protein>
<dbReference type="GO" id="GO:0030686">
    <property type="term" value="C:90S preribosome"/>
    <property type="evidence" value="ECO:0007669"/>
    <property type="project" value="TreeGrafter"/>
</dbReference>
<dbReference type="Proteomes" id="UP000481858">
    <property type="component" value="Unassembled WGS sequence"/>
</dbReference>
<dbReference type="InterPro" id="IPR040191">
    <property type="entry name" value="UTP10"/>
</dbReference>
<comment type="subcellular location">
    <subcellularLocation>
        <location evidence="1">Nucleus</location>
        <location evidence="1">Nucleolus</location>
    </subcellularLocation>
</comment>
<comment type="subunit">
    <text evidence="1">Component of the ribosomal small subunit (SSU) processome.</text>
</comment>
<dbReference type="GO" id="GO:0045943">
    <property type="term" value="P:positive regulation of transcription by RNA polymerase I"/>
    <property type="evidence" value="ECO:0007669"/>
    <property type="project" value="TreeGrafter"/>
</dbReference>
<evidence type="ECO:0000259" key="2">
    <source>
        <dbReference type="Pfam" id="PF12397"/>
    </source>
</evidence>
<dbReference type="PANTHER" id="PTHR13457">
    <property type="entry name" value="BAP28"/>
    <property type="match status" value="1"/>
</dbReference>
<dbReference type="SUPFAM" id="SSF48371">
    <property type="entry name" value="ARM repeat"/>
    <property type="match status" value="1"/>
</dbReference>
<evidence type="ECO:0000313" key="4">
    <source>
        <dbReference type="Proteomes" id="UP000481858"/>
    </source>
</evidence>
<keyword evidence="1" id="KW-0687">Ribonucleoprotein</keyword>
<keyword evidence="1" id="KW-0690">Ribosome biogenesis</keyword>
<comment type="similarity">
    <text evidence="1">Belongs to the HEATR1/UTP10 family.</text>
</comment>
<dbReference type="InParanoid" id="A0A7C8IQP7"/>
<evidence type="ECO:0000313" key="3">
    <source>
        <dbReference type="EMBL" id="KAF2966645.1"/>
    </source>
</evidence>
<comment type="function">
    <text evidence="1">Involved in nucleolar processing of pre-18S ribosomal RNA.</text>
</comment>
<dbReference type="EMBL" id="WUBL01000084">
    <property type="protein sequence ID" value="KAF2966645.1"/>
    <property type="molecule type" value="Genomic_DNA"/>
</dbReference>
<keyword evidence="1" id="KW-0698">rRNA processing</keyword>
<dbReference type="GO" id="GO:0032040">
    <property type="term" value="C:small-subunit processome"/>
    <property type="evidence" value="ECO:0007669"/>
    <property type="project" value="TreeGrafter"/>
</dbReference>
<accession>A0A7C8IQP7</accession>
<reference evidence="3 4" key="1">
    <citation type="submission" date="2019-12" db="EMBL/GenBank/DDBJ databases">
        <title>Draft genome sequence of the ascomycete Xylaria multiplex DSM 110363.</title>
        <authorList>
            <person name="Buettner E."/>
            <person name="Kellner H."/>
        </authorList>
    </citation>
    <scope>NUCLEOTIDE SEQUENCE [LARGE SCALE GENOMIC DNA]</scope>
    <source>
        <strain evidence="3 4">DSM 110363</strain>
    </source>
</reference>
<evidence type="ECO:0000256" key="1">
    <source>
        <dbReference type="RuleBase" id="RU367065"/>
    </source>
</evidence>
<dbReference type="AlphaFoldDB" id="A0A7C8IQP7"/>
<feature type="domain" description="U3 small nucleolar RNA-associated protein 10 N-terminal" evidence="2">
    <location>
        <begin position="248"/>
        <end position="361"/>
    </location>
</feature>
<comment type="caution">
    <text evidence="3">The sequence shown here is derived from an EMBL/GenBank/DDBJ whole genome shotgun (WGS) entry which is preliminary data.</text>
</comment>
<keyword evidence="1" id="KW-0539">Nucleus</keyword>
<keyword evidence="4" id="KW-1185">Reference proteome</keyword>
<name>A0A7C8IQP7_9PEZI</name>
<dbReference type="InterPro" id="IPR022125">
    <property type="entry name" value="U3snoRNP10_N"/>
</dbReference>
<dbReference type="GO" id="GO:0000462">
    <property type="term" value="P:maturation of SSU-rRNA from tricistronic rRNA transcript (SSU-rRNA, 5.8S rRNA, LSU-rRNA)"/>
    <property type="evidence" value="ECO:0007669"/>
    <property type="project" value="TreeGrafter"/>
</dbReference>
<dbReference type="PANTHER" id="PTHR13457:SF1">
    <property type="entry name" value="HEAT REPEAT-CONTAINING PROTEIN 1"/>
    <property type="match status" value="1"/>
</dbReference>